<dbReference type="GO" id="GO:0016020">
    <property type="term" value="C:membrane"/>
    <property type="evidence" value="ECO:0007669"/>
    <property type="project" value="TreeGrafter"/>
</dbReference>
<comment type="caution">
    <text evidence="6">The sequence shown here is derived from an EMBL/GenBank/DDBJ whole genome shotgun (WGS) entry which is preliminary data.</text>
</comment>
<keyword evidence="7" id="KW-1185">Reference proteome</keyword>
<dbReference type="InterPro" id="IPR050668">
    <property type="entry name" value="Cytochrome_b5"/>
</dbReference>
<dbReference type="PANTHER" id="PTHR19359">
    <property type="entry name" value="CYTOCHROME B5"/>
    <property type="match status" value="1"/>
</dbReference>
<dbReference type="GO" id="GO:0020037">
    <property type="term" value="F:heme binding"/>
    <property type="evidence" value="ECO:0007669"/>
    <property type="project" value="TreeGrafter"/>
</dbReference>
<organism evidence="6 7">
    <name type="scientific">Powellomyces hirtus</name>
    <dbReference type="NCBI Taxonomy" id="109895"/>
    <lineage>
        <taxon>Eukaryota</taxon>
        <taxon>Fungi</taxon>
        <taxon>Fungi incertae sedis</taxon>
        <taxon>Chytridiomycota</taxon>
        <taxon>Chytridiomycota incertae sedis</taxon>
        <taxon>Chytridiomycetes</taxon>
        <taxon>Spizellomycetales</taxon>
        <taxon>Powellomycetaceae</taxon>
        <taxon>Powellomyces</taxon>
    </lineage>
</organism>
<dbReference type="InterPro" id="IPR001199">
    <property type="entry name" value="Cyt_B5-like_heme/steroid-bd"/>
</dbReference>
<dbReference type="EMBL" id="QEAQ01000066">
    <property type="protein sequence ID" value="TPX56711.1"/>
    <property type="molecule type" value="Genomic_DNA"/>
</dbReference>
<evidence type="ECO:0000313" key="7">
    <source>
        <dbReference type="Proteomes" id="UP000318582"/>
    </source>
</evidence>
<evidence type="ECO:0000256" key="4">
    <source>
        <dbReference type="ARBA" id="ARBA00038168"/>
    </source>
</evidence>
<keyword evidence="3" id="KW-0408">Iron</keyword>
<keyword evidence="1" id="KW-0349">Heme</keyword>
<name>A0A507DZ24_9FUNG</name>
<proteinExistence type="inferred from homology"/>
<gene>
    <name evidence="6" type="ORF">PhCBS80983_g04311</name>
</gene>
<keyword evidence="2" id="KW-0479">Metal-binding</keyword>
<feature type="domain" description="Cytochrome b5 heme-binding" evidence="5">
    <location>
        <begin position="6"/>
        <end position="97"/>
    </location>
</feature>
<accession>A0A507DZ24</accession>
<protein>
    <recommendedName>
        <fullName evidence="5">Cytochrome b5 heme-binding domain-containing protein</fullName>
    </recommendedName>
</protein>
<dbReference type="AlphaFoldDB" id="A0A507DZ24"/>
<reference evidence="6 7" key="1">
    <citation type="journal article" date="2019" name="Sci. Rep.">
        <title>Comparative genomics of chytrid fungi reveal insights into the obligate biotrophic and pathogenic lifestyle of Synchytrium endobioticum.</title>
        <authorList>
            <person name="van de Vossenberg B.T.L.H."/>
            <person name="Warris S."/>
            <person name="Nguyen H.D.T."/>
            <person name="van Gent-Pelzer M.P.E."/>
            <person name="Joly D.L."/>
            <person name="van de Geest H.C."/>
            <person name="Bonants P.J.M."/>
            <person name="Smith D.S."/>
            <person name="Levesque C.A."/>
            <person name="van der Lee T.A.J."/>
        </authorList>
    </citation>
    <scope>NUCLEOTIDE SEQUENCE [LARGE SCALE GENOMIC DNA]</scope>
    <source>
        <strain evidence="6 7">CBS 809.83</strain>
    </source>
</reference>
<sequence>MTDKAGRLISYQELQRHSTKDDCWLLIHGKVYDLTAFLDHHPDGKRIILKETGMCTTSTSDPLQLNCHDATEAFAEVHSEDVISRTLPPSAYLGILDPKTYTGKTQPTAATPAQLLARAEKILPLSQILNL</sequence>
<dbReference type="PROSITE" id="PS50255">
    <property type="entry name" value="CYTOCHROME_B5_2"/>
    <property type="match status" value="1"/>
</dbReference>
<evidence type="ECO:0000256" key="3">
    <source>
        <dbReference type="ARBA" id="ARBA00023004"/>
    </source>
</evidence>
<dbReference type="STRING" id="109895.A0A507DZ24"/>
<comment type="similarity">
    <text evidence="4">Belongs to the cytochrome b5 family.</text>
</comment>
<evidence type="ECO:0000256" key="2">
    <source>
        <dbReference type="ARBA" id="ARBA00022723"/>
    </source>
</evidence>
<evidence type="ECO:0000313" key="6">
    <source>
        <dbReference type="EMBL" id="TPX56711.1"/>
    </source>
</evidence>
<evidence type="ECO:0000256" key="1">
    <source>
        <dbReference type="ARBA" id="ARBA00022617"/>
    </source>
</evidence>
<evidence type="ECO:0000259" key="5">
    <source>
        <dbReference type="PROSITE" id="PS50255"/>
    </source>
</evidence>
<dbReference type="Pfam" id="PF00173">
    <property type="entry name" value="Cyt-b5"/>
    <property type="match status" value="1"/>
</dbReference>
<dbReference type="Proteomes" id="UP000318582">
    <property type="component" value="Unassembled WGS sequence"/>
</dbReference>
<dbReference type="InterPro" id="IPR036400">
    <property type="entry name" value="Cyt_B5-like_heme/steroid_sf"/>
</dbReference>
<dbReference type="GO" id="GO:0046872">
    <property type="term" value="F:metal ion binding"/>
    <property type="evidence" value="ECO:0007669"/>
    <property type="project" value="UniProtKB-KW"/>
</dbReference>
<dbReference type="SUPFAM" id="SSF55856">
    <property type="entry name" value="Cytochrome b5-like heme/steroid binding domain"/>
    <property type="match status" value="1"/>
</dbReference>
<dbReference type="Gene3D" id="3.10.120.10">
    <property type="entry name" value="Cytochrome b5-like heme/steroid binding domain"/>
    <property type="match status" value="1"/>
</dbReference>
<dbReference type="SMART" id="SM01117">
    <property type="entry name" value="Cyt-b5"/>
    <property type="match status" value="1"/>
</dbReference>